<proteinExistence type="predicted"/>
<protein>
    <submittedName>
        <fullName evidence="2">Uncharacterized protein</fullName>
    </submittedName>
</protein>
<keyword evidence="1" id="KW-0472">Membrane</keyword>
<evidence type="ECO:0000256" key="1">
    <source>
        <dbReference type="SAM" id="Phobius"/>
    </source>
</evidence>
<keyword evidence="3" id="KW-1185">Reference proteome</keyword>
<dbReference type="KEGG" id="pseg:D3H65_30585"/>
<sequence>MSTTIHPSTVQSSYTIPAKGNSVFTRFIHWADAQQENRLLWLALALGGFGCALTPLTILLIVALTGMNLFLFMTALAAMAMSLIVNLAAMSTKITIPVLLVSVVVDLVVIAAAVSMSL</sequence>
<organism evidence="2 3">
    <name type="scientific">Paraflavitalea soli</name>
    <dbReference type="NCBI Taxonomy" id="2315862"/>
    <lineage>
        <taxon>Bacteria</taxon>
        <taxon>Pseudomonadati</taxon>
        <taxon>Bacteroidota</taxon>
        <taxon>Chitinophagia</taxon>
        <taxon>Chitinophagales</taxon>
        <taxon>Chitinophagaceae</taxon>
        <taxon>Paraflavitalea</taxon>
    </lineage>
</organism>
<keyword evidence="1" id="KW-1133">Transmembrane helix</keyword>
<reference evidence="2 3" key="1">
    <citation type="submission" date="2018-09" db="EMBL/GenBank/DDBJ databases">
        <title>Genome sequencing of strain 6GH32-13.</title>
        <authorList>
            <person name="Weon H.-Y."/>
            <person name="Heo J."/>
            <person name="Kwon S.-W."/>
        </authorList>
    </citation>
    <scope>NUCLEOTIDE SEQUENCE [LARGE SCALE GENOMIC DNA]</scope>
    <source>
        <strain evidence="2 3">5GH32-13</strain>
    </source>
</reference>
<evidence type="ECO:0000313" key="3">
    <source>
        <dbReference type="Proteomes" id="UP000263900"/>
    </source>
</evidence>
<feature type="transmembrane region" description="Helical" evidence="1">
    <location>
        <begin position="96"/>
        <end position="116"/>
    </location>
</feature>
<keyword evidence="1" id="KW-0812">Transmembrane</keyword>
<feature type="transmembrane region" description="Helical" evidence="1">
    <location>
        <begin position="69"/>
        <end position="89"/>
    </location>
</feature>
<accession>A0A3B7N1Y8</accession>
<dbReference type="OrthoDB" id="664387at2"/>
<name>A0A3B7N1Y8_9BACT</name>
<dbReference type="EMBL" id="CP032157">
    <property type="protein sequence ID" value="AXY78075.1"/>
    <property type="molecule type" value="Genomic_DNA"/>
</dbReference>
<dbReference type="RefSeq" id="WP_119053948.1">
    <property type="nucleotide sequence ID" value="NZ_CP032157.1"/>
</dbReference>
<dbReference type="AlphaFoldDB" id="A0A3B7N1Y8"/>
<gene>
    <name evidence="2" type="ORF">D3H65_30585</name>
</gene>
<feature type="transmembrane region" description="Helical" evidence="1">
    <location>
        <begin position="39"/>
        <end position="63"/>
    </location>
</feature>
<dbReference type="Proteomes" id="UP000263900">
    <property type="component" value="Chromosome"/>
</dbReference>
<evidence type="ECO:0000313" key="2">
    <source>
        <dbReference type="EMBL" id="AXY78075.1"/>
    </source>
</evidence>